<name>A0A842IZD6_9FLAO</name>
<dbReference type="GO" id="GO:0016740">
    <property type="term" value="F:transferase activity"/>
    <property type="evidence" value="ECO:0007669"/>
    <property type="project" value="UniProtKB-KW"/>
</dbReference>
<dbReference type="InterPro" id="IPR029044">
    <property type="entry name" value="Nucleotide-diphossugar_trans"/>
</dbReference>
<dbReference type="Proteomes" id="UP000533900">
    <property type="component" value="Unassembled WGS sequence"/>
</dbReference>
<gene>
    <name evidence="1" type="ORF">H7F21_13455</name>
</gene>
<dbReference type="Gene3D" id="3.90.550.10">
    <property type="entry name" value="Spore Coat Polysaccharide Biosynthesis Protein SpsA, Chain A"/>
    <property type="match status" value="1"/>
</dbReference>
<accession>A0A842IZD6</accession>
<proteinExistence type="predicted"/>
<dbReference type="CDD" id="cd00761">
    <property type="entry name" value="Glyco_tranf_GTA_type"/>
    <property type="match status" value="1"/>
</dbReference>
<evidence type="ECO:0000313" key="1">
    <source>
        <dbReference type="EMBL" id="MBC2846108.1"/>
    </source>
</evidence>
<keyword evidence="1" id="KW-0808">Transferase</keyword>
<comment type="caution">
    <text evidence="1">The sequence shown here is derived from an EMBL/GenBank/DDBJ whole genome shotgun (WGS) entry which is preliminary data.</text>
</comment>
<protein>
    <submittedName>
        <fullName evidence="1">Glycosyltransferase family 2 protein</fullName>
    </submittedName>
</protein>
<organism evidence="1 2">
    <name type="scientific">Winogradskyella flava</name>
    <dbReference type="NCBI Taxonomy" id="1884876"/>
    <lineage>
        <taxon>Bacteria</taxon>
        <taxon>Pseudomonadati</taxon>
        <taxon>Bacteroidota</taxon>
        <taxon>Flavobacteriia</taxon>
        <taxon>Flavobacteriales</taxon>
        <taxon>Flavobacteriaceae</taxon>
        <taxon>Winogradskyella</taxon>
    </lineage>
</organism>
<reference evidence="1" key="1">
    <citation type="submission" date="2020-08" db="EMBL/GenBank/DDBJ databases">
        <title>Winogradskyella ouciana sp. nov., isolated from the hadal seawater of the Mariana Trench.</title>
        <authorList>
            <person name="He X."/>
        </authorList>
    </citation>
    <scope>NUCLEOTIDE SEQUENCE [LARGE SCALE GENOMIC DNA]</scope>
    <source>
        <strain evidence="1">KCTC 52348</strain>
    </source>
</reference>
<dbReference type="SUPFAM" id="SSF53448">
    <property type="entry name" value="Nucleotide-diphospho-sugar transferases"/>
    <property type="match status" value="1"/>
</dbReference>
<keyword evidence="2" id="KW-1185">Reference proteome</keyword>
<dbReference type="RefSeq" id="WP_185789818.1">
    <property type="nucleotide sequence ID" value="NZ_JACLCP010000004.1"/>
</dbReference>
<sequence length="337" mass="38682">MRIGINPEKENNQLLLESYHRVVIPVYIPNLVEDYFKDGLRIFKLCIESLLHTIHNKTRISLIDNGCCEDVQVYLKELYDSHNDIDQLLNSKINLGKVNAIYSAVKSNLEPLITISDADVMFLPAWQTNVESIIRDFPESGMVSPVPSSLGYRSGFLNSTVYYGLFKGEIQFEDVLDPDGLHKFQESIGRKMYNDIHLEKYLTLSNSKNTAVIGCGHFVATMRAEIFESAPWEVCQHKIVGGSESTYFDIPNDEAGYLRLATKGNYAYHLGNVFEPWMKDKMETILNHTHKEDTLEKLPKGKPISSTQYKIGKFFRILIFKKFKKLYFQLKGIKTPY</sequence>
<dbReference type="EMBL" id="JACLCP010000004">
    <property type="protein sequence ID" value="MBC2846108.1"/>
    <property type="molecule type" value="Genomic_DNA"/>
</dbReference>
<dbReference type="AlphaFoldDB" id="A0A842IZD6"/>
<evidence type="ECO:0000313" key="2">
    <source>
        <dbReference type="Proteomes" id="UP000533900"/>
    </source>
</evidence>